<reference evidence="2 3" key="1">
    <citation type="submission" date="2018-09" db="EMBL/GenBank/DDBJ databases">
        <title>Genomic investigation of the strawberry pathogen Phytophthora fragariae indicates pathogenicity is determined by transcriptional variation in three key races.</title>
        <authorList>
            <person name="Adams T.M."/>
            <person name="Armitage A.D."/>
            <person name="Sobczyk M.K."/>
            <person name="Bates H.J."/>
            <person name="Dunwell J.M."/>
            <person name="Nellist C.F."/>
            <person name="Harrison R.J."/>
        </authorList>
    </citation>
    <scope>NUCLEOTIDE SEQUENCE [LARGE SCALE GENOMIC DNA]</scope>
    <source>
        <strain evidence="2 3">NOV-77</strain>
    </source>
</reference>
<dbReference type="AlphaFoldDB" id="A0A6G0RVE2"/>
<evidence type="ECO:0008006" key="4">
    <source>
        <dbReference type="Google" id="ProtNLM"/>
    </source>
</evidence>
<dbReference type="Proteomes" id="UP000486351">
    <property type="component" value="Unassembled WGS sequence"/>
</dbReference>
<proteinExistence type="predicted"/>
<evidence type="ECO:0000313" key="2">
    <source>
        <dbReference type="EMBL" id="KAE9342661.1"/>
    </source>
</evidence>
<evidence type="ECO:0000256" key="1">
    <source>
        <dbReference type="SAM" id="MobiDB-lite"/>
    </source>
</evidence>
<comment type="caution">
    <text evidence="2">The sequence shown here is derived from an EMBL/GenBank/DDBJ whole genome shotgun (WGS) entry which is preliminary data.</text>
</comment>
<dbReference type="EMBL" id="QXFY01000497">
    <property type="protein sequence ID" value="KAE9342661.1"/>
    <property type="molecule type" value="Genomic_DNA"/>
</dbReference>
<accession>A0A6G0RVE2</accession>
<gene>
    <name evidence="2" type="ORF">PF008_g10054</name>
</gene>
<protein>
    <recommendedName>
        <fullName evidence="4">PiggyBac transposable element-derived protein domain-containing protein</fullName>
    </recommendedName>
</protein>
<sequence length="67" mass="7572">MTNRLGLDKSIKSEHKSRPASIPRGSFVLTRSVSIPAMISCLWWDRKLVYYLCTGSAMTPSTLERKV</sequence>
<name>A0A6G0RVE2_9STRA</name>
<evidence type="ECO:0000313" key="3">
    <source>
        <dbReference type="Proteomes" id="UP000486351"/>
    </source>
</evidence>
<organism evidence="2 3">
    <name type="scientific">Phytophthora fragariae</name>
    <dbReference type="NCBI Taxonomy" id="53985"/>
    <lineage>
        <taxon>Eukaryota</taxon>
        <taxon>Sar</taxon>
        <taxon>Stramenopiles</taxon>
        <taxon>Oomycota</taxon>
        <taxon>Peronosporomycetes</taxon>
        <taxon>Peronosporales</taxon>
        <taxon>Peronosporaceae</taxon>
        <taxon>Phytophthora</taxon>
    </lineage>
</organism>
<feature type="region of interest" description="Disordered" evidence="1">
    <location>
        <begin position="1"/>
        <end position="21"/>
    </location>
</feature>
<feature type="compositionally biased region" description="Basic and acidic residues" evidence="1">
    <location>
        <begin position="1"/>
        <end position="17"/>
    </location>
</feature>